<dbReference type="AlphaFoldDB" id="W1PVN8"/>
<feature type="compositionally biased region" description="Acidic residues" evidence="2">
    <location>
        <begin position="86"/>
        <end position="98"/>
    </location>
</feature>
<feature type="domain" description="Myb/SANT-like DNA-binding" evidence="3">
    <location>
        <begin position="115"/>
        <end position="205"/>
    </location>
</feature>
<dbReference type="Pfam" id="PF13837">
    <property type="entry name" value="Myb_DNA-bind_4"/>
    <property type="match status" value="1"/>
</dbReference>
<gene>
    <name evidence="4" type="ORF">AMTR_s00022p00244920</name>
</gene>
<evidence type="ECO:0000313" key="4">
    <source>
        <dbReference type="EMBL" id="ERN11761.1"/>
    </source>
</evidence>
<dbReference type="Gramene" id="ERN11761">
    <property type="protein sequence ID" value="ERN11761"/>
    <property type="gene ID" value="AMTR_s00022p00244920"/>
</dbReference>
<proteinExistence type="predicted"/>
<feature type="compositionally biased region" description="Acidic residues" evidence="2">
    <location>
        <begin position="279"/>
        <end position="308"/>
    </location>
</feature>
<dbReference type="PANTHER" id="PTHR46327">
    <property type="entry name" value="F16F4.11 PROTEIN-RELATED"/>
    <property type="match status" value="1"/>
</dbReference>
<feature type="coiled-coil region" evidence="1">
    <location>
        <begin position="377"/>
        <end position="434"/>
    </location>
</feature>
<keyword evidence="1" id="KW-0175">Coiled coil</keyword>
<reference evidence="5" key="1">
    <citation type="journal article" date="2013" name="Science">
        <title>The Amborella genome and the evolution of flowering plants.</title>
        <authorList>
            <consortium name="Amborella Genome Project"/>
        </authorList>
    </citation>
    <scope>NUCLEOTIDE SEQUENCE [LARGE SCALE GENOMIC DNA]</scope>
</reference>
<dbReference type="EMBL" id="KI392687">
    <property type="protein sequence ID" value="ERN11761.1"/>
    <property type="molecule type" value="Genomic_DNA"/>
</dbReference>
<name>W1PVN8_AMBTC</name>
<dbReference type="InterPro" id="IPR044822">
    <property type="entry name" value="Myb_DNA-bind_4"/>
</dbReference>
<feature type="region of interest" description="Disordered" evidence="2">
    <location>
        <begin position="67"/>
        <end position="113"/>
    </location>
</feature>
<dbReference type="eggNOG" id="ENOG502QVU9">
    <property type="taxonomic scope" value="Eukaryota"/>
</dbReference>
<evidence type="ECO:0000256" key="2">
    <source>
        <dbReference type="SAM" id="MobiDB-lite"/>
    </source>
</evidence>
<evidence type="ECO:0000313" key="5">
    <source>
        <dbReference type="Proteomes" id="UP000017836"/>
    </source>
</evidence>
<keyword evidence="5" id="KW-1185">Reference proteome</keyword>
<feature type="region of interest" description="Disordered" evidence="2">
    <location>
        <begin position="270"/>
        <end position="316"/>
    </location>
</feature>
<protein>
    <recommendedName>
        <fullName evidence="3">Myb/SANT-like DNA-binding domain-containing protein</fullName>
    </recommendedName>
</protein>
<dbReference type="PANTHER" id="PTHR46327:SF9">
    <property type="entry name" value="MYB_SANT-LIKE DNA-BINDING DOMAIN-CONTAINING PROTEIN"/>
    <property type="match status" value="1"/>
</dbReference>
<dbReference type="OMA" id="SKGCYVS"/>
<dbReference type="HOGENOM" id="CLU_032863_1_0_1"/>
<organism evidence="4 5">
    <name type="scientific">Amborella trichopoda</name>
    <dbReference type="NCBI Taxonomy" id="13333"/>
    <lineage>
        <taxon>Eukaryota</taxon>
        <taxon>Viridiplantae</taxon>
        <taxon>Streptophyta</taxon>
        <taxon>Embryophyta</taxon>
        <taxon>Tracheophyta</taxon>
        <taxon>Spermatophyta</taxon>
        <taxon>Magnoliopsida</taxon>
        <taxon>Amborellales</taxon>
        <taxon>Amborellaceae</taxon>
        <taxon>Amborella</taxon>
    </lineage>
</organism>
<sequence>MGSGLLSGPSPSILGLDASIHRHQQHHLTHQQLPHQHHMHAMAALSVDHHNNTGMEGDQSFSILEPKNPSKNLGIGTRVKNTSNTSDEDEPSYNEDGTDGQFIGAKGKKGSPWQRMKWSDHMVRLLITVVSYVGEDGTPDGESGHKRKGGILQKKGKWKTVSKIMMEKGCSVSPQQCEDKFNDLNKRYKRLNDILGRGTTCRVVENPSLLDSMNHLSAKTKDDVRKILSSKHLFYKEMCAYHNGQRISNVHEVHPLMLCKSRETQDGCDFVKDDNGFGGDEDEDEENDDDELDNDDDDDDDGDDDDGNVGDGDGERMVSLGKRKKVNENEGCFWPQGIVSECGKTGVAENFGVEMAGMLPDNAKSPWEQRELIKSRVLQLQEQRVGLQAQAFELEKRRFRWQKFCSKKDRELERLKLENERMRLDNERMSLQMRQKELDME</sequence>
<dbReference type="Gene3D" id="1.10.10.60">
    <property type="entry name" value="Homeodomain-like"/>
    <property type="match status" value="1"/>
</dbReference>
<dbReference type="Proteomes" id="UP000017836">
    <property type="component" value="Unassembled WGS sequence"/>
</dbReference>
<accession>W1PVN8</accession>
<evidence type="ECO:0000256" key="1">
    <source>
        <dbReference type="SAM" id="Coils"/>
    </source>
</evidence>
<evidence type="ECO:0000259" key="3">
    <source>
        <dbReference type="Pfam" id="PF13837"/>
    </source>
</evidence>